<evidence type="ECO:0000313" key="1">
    <source>
        <dbReference type="EMBL" id="KOO32900.1"/>
    </source>
</evidence>
<name>A0A0M0K254_9EUKA</name>
<accession>A0A0M0K254</accession>
<evidence type="ECO:0000313" key="2">
    <source>
        <dbReference type="Proteomes" id="UP000037460"/>
    </source>
</evidence>
<dbReference type="EMBL" id="JWZX01001653">
    <property type="protein sequence ID" value="KOO32900.1"/>
    <property type="molecule type" value="Genomic_DNA"/>
</dbReference>
<dbReference type="AlphaFoldDB" id="A0A0M0K254"/>
<proteinExistence type="predicted"/>
<dbReference type="OrthoDB" id="10568048at2759"/>
<reference evidence="2" key="1">
    <citation type="journal article" date="2015" name="PLoS Genet.">
        <title>Genome Sequence and Transcriptome Analyses of Chrysochromulina tobin: Metabolic Tools for Enhanced Algal Fitness in the Prominent Order Prymnesiales (Haptophyceae).</title>
        <authorList>
            <person name="Hovde B.T."/>
            <person name="Deodato C.R."/>
            <person name="Hunsperger H.M."/>
            <person name="Ryken S.A."/>
            <person name="Yost W."/>
            <person name="Jha R.K."/>
            <person name="Patterson J."/>
            <person name="Monnat R.J. Jr."/>
            <person name="Barlow S.B."/>
            <person name="Starkenburg S.R."/>
            <person name="Cattolico R.A."/>
        </authorList>
    </citation>
    <scope>NUCLEOTIDE SEQUENCE</scope>
    <source>
        <strain evidence="2">CCMP291</strain>
    </source>
</reference>
<organism evidence="1 2">
    <name type="scientific">Chrysochromulina tobinii</name>
    <dbReference type="NCBI Taxonomy" id="1460289"/>
    <lineage>
        <taxon>Eukaryota</taxon>
        <taxon>Haptista</taxon>
        <taxon>Haptophyta</taxon>
        <taxon>Prymnesiophyceae</taxon>
        <taxon>Prymnesiales</taxon>
        <taxon>Chrysochromulinaceae</taxon>
        <taxon>Chrysochromulina</taxon>
    </lineage>
</organism>
<gene>
    <name evidence="1" type="ORF">Ctob_005682</name>
</gene>
<sequence>MAESTDDTIEATFVWGADCDPHGGKKLTLHMLESELAKRDPDGKSTIAAKMRFTNSLAFEMAPTGPSDDEYMSPSLIEYVWGYMKEGKLDVTPTVMPEDAERALEYFGFSGCTVTVPESDPFYIGKMVAYRVHTESMAAAPGIVEWIKTKILKCDMSDAGMHLIVDDQSGVKMDQFGQTIDLVVQHYSPRYWASFEALGGIDSEWKEENLHIMEQGEYGVTDYLCGDRYVLRITLDDSMMMTEEGIKRRKLE</sequence>
<protein>
    <submittedName>
        <fullName evidence="1">Uncharacterized protein</fullName>
    </submittedName>
</protein>
<comment type="caution">
    <text evidence="1">The sequence shown here is derived from an EMBL/GenBank/DDBJ whole genome shotgun (WGS) entry which is preliminary data.</text>
</comment>
<dbReference type="Proteomes" id="UP000037460">
    <property type="component" value="Unassembled WGS sequence"/>
</dbReference>
<keyword evidence="2" id="KW-1185">Reference proteome</keyword>